<dbReference type="EMBL" id="ML741816">
    <property type="protein sequence ID" value="KAE8324587.1"/>
    <property type="molecule type" value="Genomic_DNA"/>
</dbReference>
<dbReference type="AlphaFoldDB" id="A0A5N6WUJ9"/>
<name>A0A5N6WUJ9_9EURO</name>
<protein>
    <submittedName>
        <fullName evidence="1">SUKH-4 immunity protein-domain-containing protein</fullName>
    </submittedName>
</protein>
<dbReference type="Proteomes" id="UP000325945">
    <property type="component" value="Unassembled WGS sequence"/>
</dbReference>
<accession>A0A5N6WUJ9</accession>
<organism evidence="1 2">
    <name type="scientific">Aspergillus sergii</name>
    <dbReference type="NCBI Taxonomy" id="1034303"/>
    <lineage>
        <taxon>Eukaryota</taxon>
        <taxon>Fungi</taxon>
        <taxon>Dikarya</taxon>
        <taxon>Ascomycota</taxon>
        <taxon>Pezizomycotina</taxon>
        <taxon>Eurotiomycetes</taxon>
        <taxon>Eurotiomycetidae</taxon>
        <taxon>Eurotiales</taxon>
        <taxon>Aspergillaceae</taxon>
        <taxon>Aspergillus</taxon>
        <taxon>Aspergillus subgen. Circumdati</taxon>
    </lineage>
</organism>
<evidence type="ECO:0000313" key="2">
    <source>
        <dbReference type="Proteomes" id="UP000325945"/>
    </source>
</evidence>
<keyword evidence="2" id="KW-1185">Reference proteome</keyword>
<reference evidence="2" key="1">
    <citation type="submission" date="2019-04" db="EMBL/GenBank/DDBJ databases">
        <title>Friends and foes A comparative genomics studyof 23 Aspergillus species from section Flavi.</title>
        <authorList>
            <consortium name="DOE Joint Genome Institute"/>
            <person name="Kjaerbolling I."/>
            <person name="Vesth T."/>
            <person name="Frisvad J.C."/>
            <person name="Nybo J.L."/>
            <person name="Theobald S."/>
            <person name="Kildgaard S."/>
            <person name="Isbrandt T."/>
            <person name="Kuo A."/>
            <person name="Sato A."/>
            <person name="Lyhne E.K."/>
            <person name="Kogle M.E."/>
            <person name="Wiebenga A."/>
            <person name="Kun R.S."/>
            <person name="Lubbers R.J."/>
            <person name="Makela M.R."/>
            <person name="Barry K."/>
            <person name="Chovatia M."/>
            <person name="Clum A."/>
            <person name="Daum C."/>
            <person name="Haridas S."/>
            <person name="He G."/>
            <person name="LaButti K."/>
            <person name="Lipzen A."/>
            <person name="Mondo S."/>
            <person name="Riley R."/>
            <person name="Salamov A."/>
            <person name="Simmons B.A."/>
            <person name="Magnuson J.K."/>
            <person name="Henrissat B."/>
            <person name="Mortensen U.H."/>
            <person name="Larsen T.O."/>
            <person name="Devries R.P."/>
            <person name="Grigoriev I.V."/>
            <person name="Machida M."/>
            <person name="Baker S.E."/>
            <person name="Andersen M.R."/>
        </authorList>
    </citation>
    <scope>NUCLEOTIDE SEQUENCE [LARGE SCALE GENOMIC DNA]</scope>
    <source>
        <strain evidence="2">CBS 130017</strain>
    </source>
</reference>
<gene>
    <name evidence="1" type="ORF">BDV39DRAFT_194961</name>
</gene>
<evidence type="ECO:0000313" key="1">
    <source>
        <dbReference type="EMBL" id="KAE8324587.1"/>
    </source>
</evidence>
<sequence>MPGFLSLPAELIFQVYCSLDTIGDAYFLSQTCQQTYSIFRRPQSQPRIFEAIIDNIIHDAAPTKAWLESQFGPGSLWQPTEAELPVDLTDKETIEFLLDVGFPSVNLPRMGFNSTDLRKSADKGQTLDGYTADELFDIFYHDEDEGYPPALSFRFGERHHKLVLLNNKNGTIYVYDPENWFSYRGVIAYGLDNLAVLLGMVVAVTKGLRNASPDISRKELERRIEVLQGPLDILREKLRDYDFSAHYYSEFWDELFAKLMHDRRFVELDGGCI</sequence>
<proteinExistence type="predicted"/>